<name>A0ACC5R9G4_9HYPH</name>
<organism evidence="1 2">
    <name type="scientific">Taklimakanibacter albus</name>
    <dbReference type="NCBI Taxonomy" id="2800327"/>
    <lineage>
        <taxon>Bacteria</taxon>
        <taxon>Pseudomonadati</taxon>
        <taxon>Pseudomonadota</taxon>
        <taxon>Alphaproteobacteria</taxon>
        <taxon>Hyphomicrobiales</taxon>
        <taxon>Aestuariivirgaceae</taxon>
        <taxon>Taklimakanibacter</taxon>
    </lineage>
</organism>
<proteinExistence type="predicted"/>
<protein>
    <submittedName>
        <fullName evidence="1">Ectoine/hydroxyectoine ABC transporter permease subunit EhuD</fullName>
    </submittedName>
</protein>
<reference evidence="1" key="1">
    <citation type="submission" date="2021-01" db="EMBL/GenBank/DDBJ databases">
        <authorList>
            <person name="Sun Q."/>
        </authorList>
    </citation>
    <scope>NUCLEOTIDE SEQUENCE</scope>
    <source>
        <strain evidence="1">YIM B02566</strain>
    </source>
</reference>
<evidence type="ECO:0000313" key="2">
    <source>
        <dbReference type="Proteomes" id="UP000616151"/>
    </source>
</evidence>
<dbReference type="Proteomes" id="UP000616151">
    <property type="component" value="Unassembled WGS sequence"/>
</dbReference>
<sequence>MIWDWDFALRIIPDILRGLGTTVIATFFGSLLALAVGLVIALANRSDVTAVRRSSRGFAEFIRRTPLLVQLYFIYFVLPQAGVVLPPLLCGVIALGLHTGAYLSEVYRAGIDGVPRGQWEAARALNYQQGQTWLKIILPQAIPPMIPAIGNYIILMFKDSALLSIIAVPELMSMSRNIGNDSYRYLEPLTIAAILYLLLSGIAVLLLRIIESRSGMARLTG</sequence>
<gene>
    <name evidence="1" type="primary">ehuD</name>
    <name evidence="1" type="ORF">JHL16_23075</name>
</gene>
<dbReference type="EMBL" id="JAENHL010000008">
    <property type="protein sequence ID" value="MBK1869262.1"/>
    <property type="molecule type" value="Genomic_DNA"/>
</dbReference>
<comment type="caution">
    <text evidence="1">The sequence shown here is derived from an EMBL/GenBank/DDBJ whole genome shotgun (WGS) entry which is preliminary data.</text>
</comment>
<evidence type="ECO:0000313" key="1">
    <source>
        <dbReference type="EMBL" id="MBK1869262.1"/>
    </source>
</evidence>
<keyword evidence="2" id="KW-1185">Reference proteome</keyword>
<accession>A0ACC5R9G4</accession>